<dbReference type="SUPFAM" id="SSF101898">
    <property type="entry name" value="NHL repeat"/>
    <property type="match status" value="1"/>
</dbReference>
<dbReference type="AlphaFoldDB" id="A0A8U0HZL5"/>
<keyword evidence="2" id="KW-0614">Plasmid</keyword>
<protein>
    <submittedName>
        <fullName evidence="2">Arylsulfotransferase family protein</fullName>
    </submittedName>
</protein>
<dbReference type="RefSeq" id="WP_248652588.1">
    <property type="nucleotide sequence ID" value="NZ_CP096660.1"/>
</dbReference>
<evidence type="ECO:0000256" key="1">
    <source>
        <dbReference type="SAM" id="Phobius"/>
    </source>
</evidence>
<dbReference type="InterPro" id="IPR053143">
    <property type="entry name" value="Arylsulfate_ST"/>
</dbReference>
<dbReference type="Pfam" id="PF05935">
    <property type="entry name" value="Arylsulfotrans"/>
    <property type="match status" value="1"/>
</dbReference>
<dbReference type="InterPro" id="IPR010262">
    <property type="entry name" value="Arylsulfotransferase_bact"/>
</dbReference>
<dbReference type="Proteomes" id="UP000830729">
    <property type="component" value="Plasmid unnamed1"/>
</dbReference>
<dbReference type="GeneID" id="72187265"/>
<dbReference type="KEGG" id="halx:M0R89_18660"/>
<feature type="transmembrane region" description="Helical" evidence="1">
    <location>
        <begin position="446"/>
        <end position="466"/>
    </location>
</feature>
<evidence type="ECO:0000313" key="3">
    <source>
        <dbReference type="Proteomes" id="UP000830729"/>
    </source>
</evidence>
<name>A0A8U0HZL5_9EURY</name>
<organism evidence="2 3">
    <name type="scientific">Halorussus limi</name>
    <dbReference type="NCBI Taxonomy" id="2938695"/>
    <lineage>
        <taxon>Archaea</taxon>
        <taxon>Methanobacteriati</taxon>
        <taxon>Methanobacteriota</taxon>
        <taxon>Stenosarchaea group</taxon>
        <taxon>Halobacteria</taxon>
        <taxon>Halobacteriales</taxon>
        <taxon>Haladaptataceae</taxon>
        <taxon>Halorussus</taxon>
    </lineage>
</organism>
<dbReference type="Gene3D" id="2.130.10.10">
    <property type="entry name" value="YVTN repeat-like/Quinoprotein amine dehydrogenase"/>
    <property type="match status" value="1"/>
</dbReference>
<keyword evidence="1" id="KW-0812">Transmembrane</keyword>
<dbReference type="GO" id="GO:0004062">
    <property type="term" value="F:aryl sulfotransferase activity"/>
    <property type="evidence" value="ECO:0007669"/>
    <property type="project" value="InterPro"/>
</dbReference>
<proteinExistence type="predicted"/>
<dbReference type="InterPro" id="IPR015943">
    <property type="entry name" value="WD40/YVTN_repeat-like_dom_sf"/>
</dbReference>
<dbReference type="PANTHER" id="PTHR35340:SF5">
    <property type="entry name" value="ASST-DOMAIN-CONTAINING PROTEIN"/>
    <property type="match status" value="1"/>
</dbReference>
<geneLocation type="plasmid" evidence="2 3">
    <name>unnamed1</name>
</geneLocation>
<sequence length="480" mass="53545">MSNESKTRFSRPWLVRGVVLLVIVSLLAPSAVSALTYEPSDTNLQKGTIESPANGTTVISIQGFKFKGQANGKKPARLVGVGPRGDVQWVHNGSDKGITWFYDVDPTDDGNLLVTGTQHVAGQKDPTLVYKLNPQTGEKLWTETFESAHDTHDVDLINGDQLLVANMRNYNPEKKVNEDRIFIYDRSKEEVVWQWQFRNHTDWSKKQGGQYAAKDGKGDDWTHVNDVDKIAEGQYLISPRNMDQVMVINRSTKEIDMRLGSDNNYSVMNEQHNPTYLESENGTPTILVADSHGDRVVEYAKRGGDWKRTWEVGSRQSFNWPRDADRLPNGNTLITDSNNHRVIEVNSQGEIVWEFYAPWAPYDAERITYGDEAGGPTIADQNAEGDYKLTGSAGLTPGTGDKLTFSQWLTAAFAGTPVAEPVGSFATQWSKIAPWVRPVWMGPWDFVGAVVAGLLLVGWVLGELVYNRKRISSGVKRRIA</sequence>
<keyword evidence="1" id="KW-1133">Transmembrane helix</keyword>
<reference evidence="2 3" key="1">
    <citation type="submission" date="2022-04" db="EMBL/GenBank/DDBJ databases">
        <title>Diverse halophilic archaea isolated from saline environments.</title>
        <authorList>
            <person name="Cui H.-L."/>
        </authorList>
    </citation>
    <scope>NUCLEOTIDE SEQUENCE [LARGE SCALE GENOMIC DNA]</scope>
    <source>
        <strain evidence="2 3">XZYJT49</strain>
        <plasmid evidence="2 3">unnamed1</plasmid>
    </source>
</reference>
<dbReference type="PANTHER" id="PTHR35340">
    <property type="entry name" value="PQQ ENZYME REPEAT PROTEIN-RELATED"/>
    <property type="match status" value="1"/>
</dbReference>
<evidence type="ECO:0000313" key="2">
    <source>
        <dbReference type="EMBL" id="UPV76555.1"/>
    </source>
</evidence>
<accession>A0A8U0HZL5</accession>
<dbReference type="EMBL" id="CP096660">
    <property type="protein sequence ID" value="UPV76555.1"/>
    <property type="molecule type" value="Genomic_DNA"/>
</dbReference>
<keyword evidence="3" id="KW-1185">Reference proteome</keyword>
<gene>
    <name evidence="2" type="ORF">M0R89_18660</name>
</gene>
<keyword evidence="1" id="KW-0472">Membrane</keyword>